<evidence type="ECO:0000259" key="4">
    <source>
        <dbReference type="Pfam" id="PF04424"/>
    </source>
</evidence>
<evidence type="ECO:0000313" key="5">
    <source>
        <dbReference type="EMBL" id="WFC95144.1"/>
    </source>
</evidence>
<name>A0AAF0INJ1_9BASI</name>
<keyword evidence="5" id="KW-0645">Protease</keyword>
<feature type="compositionally biased region" description="Polar residues" evidence="2">
    <location>
        <begin position="57"/>
        <end position="74"/>
    </location>
</feature>
<feature type="compositionally biased region" description="Low complexity" evidence="2">
    <location>
        <begin position="8"/>
        <end position="21"/>
    </location>
</feature>
<dbReference type="PANTHER" id="PTHR10804:SF11">
    <property type="entry name" value="PROLIFERATION-ASSOCIATED PROTEIN 2G4"/>
    <property type="match status" value="1"/>
</dbReference>
<dbReference type="InterPro" id="IPR033979">
    <property type="entry name" value="MINDY_domain"/>
</dbReference>
<dbReference type="InterPro" id="IPR000994">
    <property type="entry name" value="Pept_M24"/>
</dbReference>
<dbReference type="PANTHER" id="PTHR10804">
    <property type="entry name" value="PROTEASE FAMILY M24 METHIONYL AMINOPEPTIDASE, AMINOPEPTIDASE P"/>
    <property type="match status" value="1"/>
</dbReference>
<dbReference type="Proteomes" id="UP001216638">
    <property type="component" value="Chromosome 2"/>
</dbReference>
<feature type="region of interest" description="Disordered" evidence="2">
    <location>
        <begin position="204"/>
        <end position="223"/>
    </location>
</feature>
<dbReference type="Pfam" id="PF04424">
    <property type="entry name" value="MINDY_DUB"/>
    <property type="match status" value="1"/>
</dbReference>
<gene>
    <name evidence="5" type="ORF">MBRA1_001791</name>
</gene>
<dbReference type="SUPFAM" id="SSF46785">
    <property type="entry name" value="Winged helix' DNA-binding domain"/>
    <property type="match status" value="1"/>
</dbReference>
<dbReference type="InterPro" id="IPR047113">
    <property type="entry name" value="PA2G4/ARX1"/>
</dbReference>
<feature type="compositionally biased region" description="Polar residues" evidence="2">
    <location>
        <begin position="39"/>
        <end position="50"/>
    </location>
</feature>
<feature type="domain" description="MINDY deubiquitinase" evidence="4">
    <location>
        <begin position="294"/>
        <end position="539"/>
    </location>
</feature>
<organism evidence="5 6">
    <name type="scientific">Malassezia brasiliensis</name>
    <dbReference type="NCBI Taxonomy" id="1821822"/>
    <lineage>
        <taxon>Eukaryota</taxon>
        <taxon>Fungi</taxon>
        <taxon>Dikarya</taxon>
        <taxon>Basidiomycota</taxon>
        <taxon>Ustilaginomycotina</taxon>
        <taxon>Malasseziomycetes</taxon>
        <taxon>Malasseziales</taxon>
        <taxon>Malasseziaceae</taxon>
        <taxon>Malassezia</taxon>
    </lineage>
</organism>
<dbReference type="InterPro" id="IPR036388">
    <property type="entry name" value="WH-like_DNA-bd_sf"/>
</dbReference>
<evidence type="ECO:0000259" key="3">
    <source>
        <dbReference type="Pfam" id="PF00557"/>
    </source>
</evidence>
<dbReference type="Gene3D" id="1.10.10.10">
    <property type="entry name" value="Winged helix-like DNA-binding domain superfamily/Winged helix DNA-binding domain"/>
    <property type="match status" value="1"/>
</dbReference>
<dbReference type="InterPro" id="IPR036005">
    <property type="entry name" value="Creatinase/aminopeptidase-like"/>
</dbReference>
<reference evidence="5" key="1">
    <citation type="submission" date="2023-03" db="EMBL/GenBank/DDBJ databases">
        <title>Mating type loci evolution in Malassezia.</title>
        <authorList>
            <person name="Coelho M.A."/>
        </authorList>
    </citation>
    <scope>NUCLEOTIDE SEQUENCE</scope>
    <source>
        <strain evidence="5">CBS 14135</strain>
    </source>
</reference>
<keyword evidence="5" id="KW-0378">Hydrolase</keyword>
<dbReference type="SUPFAM" id="SSF55920">
    <property type="entry name" value="Creatinase/aminopeptidase"/>
    <property type="match status" value="1"/>
</dbReference>
<dbReference type="FunFam" id="1.10.10.10:FF:000029">
    <property type="entry name" value="Proliferation-associated 2G4, a"/>
    <property type="match status" value="1"/>
</dbReference>
<protein>
    <submittedName>
        <fullName evidence="5">Methionyl aminopeptidase</fullName>
        <ecNumber evidence="5">3.4.11.18</ecNumber>
    </submittedName>
</protein>
<keyword evidence="5" id="KW-0031">Aminopeptidase</keyword>
<comment type="similarity">
    <text evidence="1">Belongs to the peptidase M24 family.</text>
</comment>
<dbReference type="InterPro" id="IPR036390">
    <property type="entry name" value="WH_DNA-bd_sf"/>
</dbReference>
<proteinExistence type="inferred from homology"/>
<dbReference type="EMBL" id="CP119952">
    <property type="protein sequence ID" value="WFC95144.1"/>
    <property type="molecule type" value="Genomic_DNA"/>
</dbReference>
<keyword evidence="6" id="KW-1185">Reference proteome</keyword>
<feature type="region of interest" description="Disordered" evidence="2">
    <location>
        <begin position="587"/>
        <end position="627"/>
    </location>
</feature>
<accession>A0AAF0INJ1</accession>
<dbReference type="Gene3D" id="3.90.230.10">
    <property type="entry name" value="Creatinase/methionine aminopeptidase superfamily"/>
    <property type="match status" value="1"/>
</dbReference>
<dbReference type="GO" id="GO:1990380">
    <property type="term" value="F:K48-linked deubiquitinase activity"/>
    <property type="evidence" value="ECO:0007669"/>
    <property type="project" value="InterPro"/>
</dbReference>
<dbReference type="Pfam" id="PF00557">
    <property type="entry name" value="Peptidase_M24"/>
    <property type="match status" value="1"/>
</dbReference>
<dbReference type="EC" id="3.4.11.18" evidence="5"/>
<evidence type="ECO:0000256" key="2">
    <source>
        <dbReference type="SAM" id="MobiDB-lite"/>
    </source>
</evidence>
<dbReference type="GO" id="GO:0004239">
    <property type="term" value="F:initiator methionyl aminopeptidase activity"/>
    <property type="evidence" value="ECO:0007669"/>
    <property type="project" value="UniProtKB-EC"/>
</dbReference>
<feature type="region of interest" description="Disordered" evidence="2">
    <location>
        <begin position="154"/>
        <end position="174"/>
    </location>
</feature>
<feature type="domain" description="Peptidase M24" evidence="3">
    <location>
        <begin position="638"/>
        <end position="798"/>
    </location>
</feature>
<evidence type="ECO:0000256" key="1">
    <source>
        <dbReference type="ARBA" id="ARBA00007319"/>
    </source>
</evidence>
<sequence length="999" mass="105427">MSHNPFLAHAAPSAAAGGAKPAHQEHASVLDDLAGLDLSSPSFSTQSQTHAPDALASPTSAQGPTSGTAPTQSIFADAGTSGVQSHTAIDAPIGSAASRSAAAPASSHAYTAPSFASPTFAASPTYDINEPSSKNTAYVPSSYPIAKQYSSSVAYDPPSTQATSSTPYDQMNGSAYTTTESYASEVSSPSEGQKGARVTKNPFLASAPEPVPAPEPAPTLSYLASGTTSTQASRAPLAPVVAGATVGTAADTAVTNTTAPSSSSAADPNSQSQIAADEAIARALAQESSADEVQWPLKDIMWNGRPAKIIMQNENGPCSLLALCNVLLLEQRLEITPADRPAVSYSYLSSKLTELLVTNNTSNDAVQLSAALRAMPSLQYGLDVNPGFSSPIDFVQDTAPDALALFRLAQVSLVHGWLPDPSDAPTCSALQQVGNYNAASVAAAQGNTPNSPAGGSAALISGFLDEYATQLTPYGIKQLRERMRPNSLAVLFRNSHLSVLYRSSHTTEDPTLCTLVTDVGFLLEDRIVWESLQDPRGQYNACYDAHLARAPYTPQQRRRQPAEDGDEDYALALQLQNEERQRAIAARRRNHARDTGYGRVPPSRQTGAVDSGSSAPSTRNPLQKTTMSEENFDVTLTKYKTAGEIAAKAIRQVVDAVAEGKTVLELIELGDKAVEEGTGAVFKDKKLSKGLAFPTTVSINQVVTNFAPLPSDEASKTTLKNGDVVKVQLGAQIDGYPSVLAETVVVGASAEQPVTGRAADAITAAYTAADVAIRLLKPGALNHDIQKQVEGAIKEFGVRGLDGIQTNLFAKNEISGKKKIAFGGDLSTRPDACKLEENEVYGVDVVVTTSPEGKSKSDNTHTSIYRKTNSTYLLKMATSRKVYSEIQKKAGAFPFNLRALEDEKRARMGVQECANHNLVTPFEVLVDTSSSAITAQVFFTAVVSGKGAIRLTPAPTWYTAEKVKSDKQITNEETKKLLATSVRQTKKKNKGGAAPAAEQ</sequence>
<dbReference type="AlphaFoldDB" id="A0AAF0INJ1"/>
<dbReference type="GO" id="GO:0004843">
    <property type="term" value="F:cysteine-type deubiquitinase activity"/>
    <property type="evidence" value="ECO:0007669"/>
    <property type="project" value="InterPro"/>
</dbReference>
<feature type="compositionally biased region" description="Polar residues" evidence="2">
    <location>
        <begin position="603"/>
        <end position="627"/>
    </location>
</feature>
<feature type="region of interest" description="Disordered" evidence="2">
    <location>
        <begin position="978"/>
        <end position="999"/>
    </location>
</feature>
<evidence type="ECO:0000313" key="6">
    <source>
        <dbReference type="Proteomes" id="UP001216638"/>
    </source>
</evidence>
<feature type="region of interest" description="Disordered" evidence="2">
    <location>
        <begin position="1"/>
        <end position="81"/>
    </location>
</feature>
<dbReference type="CDD" id="cd01089">
    <property type="entry name" value="PA2G4-like"/>
    <property type="match status" value="1"/>
</dbReference>